<proteinExistence type="predicted"/>
<evidence type="ECO:0000256" key="1">
    <source>
        <dbReference type="SAM" id="MobiDB-lite"/>
    </source>
</evidence>
<dbReference type="EMBL" id="MU839829">
    <property type="protein sequence ID" value="KAK1758097.1"/>
    <property type="molecule type" value="Genomic_DNA"/>
</dbReference>
<accession>A0AAJ0F8L3</accession>
<keyword evidence="2" id="KW-0812">Transmembrane</keyword>
<keyword evidence="2" id="KW-0472">Membrane</keyword>
<feature type="compositionally biased region" description="Low complexity" evidence="1">
    <location>
        <begin position="366"/>
        <end position="387"/>
    </location>
</feature>
<feature type="compositionally biased region" description="Gly residues" evidence="1">
    <location>
        <begin position="345"/>
        <end position="365"/>
    </location>
</feature>
<protein>
    <submittedName>
        <fullName evidence="3">Uncharacterized protein</fullName>
    </submittedName>
</protein>
<reference evidence="3" key="1">
    <citation type="submission" date="2023-06" db="EMBL/GenBank/DDBJ databases">
        <title>Genome-scale phylogeny and comparative genomics of the fungal order Sordariales.</title>
        <authorList>
            <consortium name="Lawrence Berkeley National Laboratory"/>
            <person name="Hensen N."/>
            <person name="Bonometti L."/>
            <person name="Westerberg I."/>
            <person name="Brannstrom I.O."/>
            <person name="Guillou S."/>
            <person name="Cros-Aarteil S."/>
            <person name="Calhoun S."/>
            <person name="Haridas S."/>
            <person name="Kuo A."/>
            <person name="Mondo S."/>
            <person name="Pangilinan J."/>
            <person name="Riley R."/>
            <person name="Labutti K."/>
            <person name="Andreopoulos B."/>
            <person name="Lipzen A."/>
            <person name="Chen C."/>
            <person name="Yanf M."/>
            <person name="Daum C."/>
            <person name="Ng V."/>
            <person name="Clum A."/>
            <person name="Steindorff A."/>
            <person name="Ohm R."/>
            <person name="Martin F."/>
            <person name="Silar P."/>
            <person name="Natvig D."/>
            <person name="Lalanne C."/>
            <person name="Gautier V."/>
            <person name="Ament-Velasquez S.L."/>
            <person name="Kruys A."/>
            <person name="Hutchinson M.I."/>
            <person name="Powell A.J."/>
            <person name="Barry K."/>
            <person name="Miller A.N."/>
            <person name="Grigoriev I.V."/>
            <person name="Debuchy R."/>
            <person name="Gladieux P."/>
            <person name="Thoren M.H."/>
            <person name="Johannesson H."/>
        </authorList>
    </citation>
    <scope>NUCLEOTIDE SEQUENCE</scope>
    <source>
        <strain evidence="3">PSN4</strain>
    </source>
</reference>
<keyword evidence="2" id="KW-1133">Transmembrane helix</keyword>
<gene>
    <name evidence="3" type="ORF">QBC47DRAFT_458289</name>
</gene>
<comment type="caution">
    <text evidence="3">The sequence shown here is derived from an EMBL/GenBank/DDBJ whole genome shotgun (WGS) entry which is preliminary data.</text>
</comment>
<dbReference type="AlphaFoldDB" id="A0AAJ0F8L3"/>
<keyword evidence="4" id="KW-1185">Reference proteome</keyword>
<evidence type="ECO:0000256" key="2">
    <source>
        <dbReference type="SAM" id="Phobius"/>
    </source>
</evidence>
<dbReference type="Proteomes" id="UP001239445">
    <property type="component" value="Unassembled WGS sequence"/>
</dbReference>
<evidence type="ECO:0000313" key="3">
    <source>
        <dbReference type="EMBL" id="KAK1758097.1"/>
    </source>
</evidence>
<name>A0AAJ0F8L3_9PEZI</name>
<evidence type="ECO:0000313" key="4">
    <source>
        <dbReference type="Proteomes" id="UP001239445"/>
    </source>
</evidence>
<sequence length="387" mass="39984">MTATYTPLTAMTTPFVRPASCASIFTSTSVVDYIINTDSYGYGYTTESSGPLTTLPILVSNTADARFSACQPTGWDRGNVHFSFRPAVCPSGWIMYNAAALDQYGDHRSSSAYCCASGYTLNSAYHLLGSSTPTGLRCLSSMPGGPTPTGPATTSATTTSPPTSSTTETTTTSDDLAFTTTSTILYNTLYPAGIALHDPYLIEWHTTDLPSLSPAPPSPLPCDATLATWTPGSPVPTLNCSSSFESDLHSHGSEWGPGTTAVIWFCAIGLPLLFFFAVLACVGCYCRSKVRERDERRQKEVVKAIEGGMVVYRSLEEGNAALLAARAGTHGGGVGGGEKVDRGVDGGGQGGTAQHGGVGGGGTTRAGGTETSGTEGTTRGEGAAGTV</sequence>
<organism evidence="3 4">
    <name type="scientific">Echria macrotheca</name>
    <dbReference type="NCBI Taxonomy" id="438768"/>
    <lineage>
        <taxon>Eukaryota</taxon>
        <taxon>Fungi</taxon>
        <taxon>Dikarya</taxon>
        <taxon>Ascomycota</taxon>
        <taxon>Pezizomycotina</taxon>
        <taxon>Sordariomycetes</taxon>
        <taxon>Sordariomycetidae</taxon>
        <taxon>Sordariales</taxon>
        <taxon>Schizotheciaceae</taxon>
        <taxon>Echria</taxon>
    </lineage>
</organism>
<feature type="region of interest" description="Disordered" evidence="1">
    <location>
        <begin position="139"/>
        <end position="172"/>
    </location>
</feature>
<feature type="region of interest" description="Disordered" evidence="1">
    <location>
        <begin position="331"/>
        <end position="387"/>
    </location>
</feature>
<feature type="transmembrane region" description="Helical" evidence="2">
    <location>
        <begin position="262"/>
        <end position="286"/>
    </location>
</feature>
<feature type="compositionally biased region" description="Low complexity" evidence="1">
    <location>
        <begin position="140"/>
        <end position="172"/>
    </location>
</feature>